<dbReference type="InterPro" id="IPR022751">
    <property type="entry name" value="Alpha_mannosyltransferase"/>
</dbReference>
<keyword evidence="8 11" id="KW-0472">Membrane</keyword>
<accession>A0A1V9ZB11</accession>
<keyword evidence="3" id="KW-0328">Glycosyltransferase</keyword>
<keyword evidence="5 11" id="KW-0812">Transmembrane</keyword>
<dbReference type="GO" id="GO:0016020">
    <property type="term" value="C:membrane"/>
    <property type="evidence" value="ECO:0007669"/>
    <property type="project" value="UniProtKB-SubCell"/>
</dbReference>
<dbReference type="SUPFAM" id="SSF53448">
    <property type="entry name" value="Nucleotide-diphospho-sugar transferases"/>
    <property type="match status" value="1"/>
</dbReference>
<dbReference type="AlphaFoldDB" id="A0A1V9ZB11"/>
<evidence type="ECO:0000256" key="4">
    <source>
        <dbReference type="ARBA" id="ARBA00022679"/>
    </source>
</evidence>
<keyword evidence="13" id="KW-1185">Reference proteome</keyword>
<feature type="region of interest" description="Disordered" evidence="10">
    <location>
        <begin position="88"/>
        <end position="128"/>
    </location>
</feature>
<dbReference type="Proteomes" id="UP000243579">
    <property type="component" value="Unassembled WGS sequence"/>
</dbReference>
<keyword evidence="6" id="KW-0735">Signal-anchor</keyword>
<feature type="transmembrane region" description="Helical" evidence="11">
    <location>
        <begin position="20"/>
        <end position="39"/>
    </location>
</feature>
<dbReference type="EMBL" id="JNBR01000335">
    <property type="protein sequence ID" value="OQR95107.1"/>
    <property type="molecule type" value="Genomic_DNA"/>
</dbReference>
<evidence type="ECO:0000256" key="3">
    <source>
        <dbReference type="ARBA" id="ARBA00022676"/>
    </source>
</evidence>
<evidence type="ECO:0000256" key="11">
    <source>
        <dbReference type="SAM" id="Phobius"/>
    </source>
</evidence>
<dbReference type="PANTHER" id="PTHR31392:SF1">
    <property type="entry name" value="ALPHA-1,3-MANNOSYLTRANSFERASE MNN1-RELATED"/>
    <property type="match status" value="1"/>
</dbReference>
<evidence type="ECO:0000256" key="1">
    <source>
        <dbReference type="ARBA" id="ARBA00004606"/>
    </source>
</evidence>
<evidence type="ECO:0000313" key="13">
    <source>
        <dbReference type="Proteomes" id="UP000243579"/>
    </source>
</evidence>
<comment type="caution">
    <text evidence="12">The sequence shown here is derived from an EMBL/GenBank/DDBJ whole genome shotgun (WGS) entry which is preliminary data.</text>
</comment>
<dbReference type="GO" id="GO:0000033">
    <property type="term" value="F:alpha-1,3-mannosyltransferase activity"/>
    <property type="evidence" value="ECO:0007669"/>
    <property type="project" value="TreeGrafter"/>
</dbReference>
<organism evidence="12 13">
    <name type="scientific">Achlya hypogyna</name>
    <name type="common">Oomycete</name>
    <name type="synonym">Protoachlya hypogyna</name>
    <dbReference type="NCBI Taxonomy" id="1202772"/>
    <lineage>
        <taxon>Eukaryota</taxon>
        <taxon>Sar</taxon>
        <taxon>Stramenopiles</taxon>
        <taxon>Oomycota</taxon>
        <taxon>Saprolegniomycetes</taxon>
        <taxon>Saprolegniales</taxon>
        <taxon>Achlyaceae</taxon>
        <taxon>Achlya</taxon>
    </lineage>
</organism>
<dbReference type="Pfam" id="PF11051">
    <property type="entry name" value="Mannosyl_trans3"/>
    <property type="match status" value="1"/>
</dbReference>
<evidence type="ECO:0000313" key="12">
    <source>
        <dbReference type="EMBL" id="OQR95107.1"/>
    </source>
</evidence>
<dbReference type="InterPro" id="IPR029044">
    <property type="entry name" value="Nucleotide-diphossugar_trans"/>
</dbReference>
<evidence type="ECO:0000256" key="5">
    <source>
        <dbReference type="ARBA" id="ARBA00022692"/>
    </source>
</evidence>
<reference evidence="12 13" key="1">
    <citation type="journal article" date="2014" name="Genome Biol. Evol.">
        <title>The secreted proteins of Achlya hypogyna and Thraustotheca clavata identify the ancestral oomycete secretome and reveal gene acquisitions by horizontal gene transfer.</title>
        <authorList>
            <person name="Misner I."/>
            <person name="Blouin N."/>
            <person name="Leonard G."/>
            <person name="Richards T.A."/>
            <person name="Lane C.E."/>
        </authorList>
    </citation>
    <scope>NUCLEOTIDE SEQUENCE [LARGE SCALE GENOMIC DNA]</scope>
    <source>
        <strain evidence="12 13">ATCC 48635</strain>
    </source>
</reference>
<comment type="subcellular location">
    <subcellularLocation>
        <location evidence="1">Membrane</location>
        <topology evidence="1">Single-pass type II membrane protein</topology>
    </subcellularLocation>
</comment>
<feature type="compositionally biased region" description="Polar residues" evidence="10">
    <location>
        <begin position="107"/>
        <end position="118"/>
    </location>
</feature>
<keyword evidence="9" id="KW-0325">Glycoprotein</keyword>
<feature type="compositionally biased region" description="Acidic residues" evidence="10">
    <location>
        <begin position="92"/>
        <end position="102"/>
    </location>
</feature>
<evidence type="ECO:0000256" key="10">
    <source>
        <dbReference type="SAM" id="MobiDB-lite"/>
    </source>
</evidence>
<evidence type="ECO:0000256" key="7">
    <source>
        <dbReference type="ARBA" id="ARBA00022989"/>
    </source>
</evidence>
<sequence length="591" mass="63545">MPPLLRKSSSRSLDRRVGGFLIATALFVAQFFLLCQLHLHPDVDDGVGSLRRSVLEQRNDSAVVTDDVAITLGEEPLWGSLTAASSKGADDGSFELEDDDPVVADGQGTSLVGSSANRDGSLESPADSTSMFVAGSMDASKATEASSFQGATSADADALNAKDEDAMITEPGASADVNQDTATGSTSAAPVQLFAADAVTFDAVVGSHINFVFESSSATGIVMCVTNDLVPIGASLVQELQRLGNHEPIQVFHCMADELSANAQSVLKESANGTSLQVIDVCSVLVDAGIWTFATALGFKSFWLKPVALLFSSFDHVILMDVDDIFLSDPARLRSLPAYSDTGSFFFYDRVLDFNQFLNTDYDGTSTFVRQFFAQFPLADFGLPAHAPSPLLAKSHLWNGNTAHEQDSSLVLVHKRRVGPTVLKLLWHLSTQTRHTNPIAFSWGDKEAFWISFELAGAPYSFSPWASSVVALPEDRALHPETLCGSLAQFWPEEGTSALLYVNGRDVISPRDPSADKFIGGINYDARHDRLLSNIPAYITPRHRREVTVADRQNLDQTCLIDMGAEPIDPLFNSTAPGAAPAASDTRADTQ</sequence>
<dbReference type="STRING" id="1202772.A0A1V9ZB11"/>
<protein>
    <submittedName>
        <fullName evidence="12">Uncharacterized protein</fullName>
    </submittedName>
</protein>
<keyword evidence="7 11" id="KW-1133">Transmembrane helix</keyword>
<evidence type="ECO:0000256" key="9">
    <source>
        <dbReference type="ARBA" id="ARBA00023180"/>
    </source>
</evidence>
<evidence type="ECO:0000256" key="2">
    <source>
        <dbReference type="ARBA" id="ARBA00009105"/>
    </source>
</evidence>
<evidence type="ECO:0000256" key="8">
    <source>
        <dbReference type="ARBA" id="ARBA00023136"/>
    </source>
</evidence>
<dbReference type="GO" id="GO:0006493">
    <property type="term" value="P:protein O-linked glycosylation"/>
    <property type="evidence" value="ECO:0007669"/>
    <property type="project" value="TreeGrafter"/>
</dbReference>
<proteinExistence type="inferred from homology"/>
<evidence type="ECO:0000256" key="6">
    <source>
        <dbReference type="ARBA" id="ARBA00022968"/>
    </source>
</evidence>
<keyword evidence="4" id="KW-0808">Transferase</keyword>
<dbReference type="GO" id="GO:0005794">
    <property type="term" value="C:Golgi apparatus"/>
    <property type="evidence" value="ECO:0007669"/>
    <property type="project" value="TreeGrafter"/>
</dbReference>
<gene>
    <name evidence="12" type="ORF">ACHHYP_00392</name>
</gene>
<dbReference type="OrthoDB" id="430354at2759"/>
<comment type="similarity">
    <text evidence="2">Belongs to the MNN1/MNT family.</text>
</comment>
<dbReference type="PANTHER" id="PTHR31392">
    <property type="entry name" value="ALPHA-1,3-MANNOSYLTRANSFERASE MNN1-RELATED"/>
    <property type="match status" value="1"/>
</dbReference>
<name>A0A1V9ZB11_ACHHY</name>
<feature type="region of interest" description="Disordered" evidence="10">
    <location>
        <begin position="571"/>
        <end position="591"/>
    </location>
</feature>